<dbReference type="AlphaFoldDB" id="A0A523UTD3"/>
<dbReference type="InterPro" id="IPR014721">
    <property type="entry name" value="Ribsml_uS5_D2-typ_fold_subgr"/>
</dbReference>
<name>A0A523UTD3_UNCT6</name>
<dbReference type="InterPro" id="IPR020574">
    <property type="entry name" value="Ribosomal_uS9_CS"/>
</dbReference>
<evidence type="ECO:0000313" key="8">
    <source>
        <dbReference type="EMBL" id="TET45776.1"/>
    </source>
</evidence>
<accession>A0A523UTD3</accession>
<dbReference type="SUPFAM" id="SSF54211">
    <property type="entry name" value="Ribosomal protein S5 domain 2-like"/>
    <property type="match status" value="1"/>
</dbReference>
<dbReference type="PANTHER" id="PTHR21569:SF1">
    <property type="entry name" value="SMALL RIBOSOMAL SUBUNIT PROTEIN US9M"/>
    <property type="match status" value="1"/>
</dbReference>
<dbReference type="Proteomes" id="UP000315525">
    <property type="component" value="Unassembled WGS sequence"/>
</dbReference>
<evidence type="ECO:0000256" key="4">
    <source>
        <dbReference type="ARBA" id="ARBA00035259"/>
    </source>
</evidence>
<dbReference type="InterPro" id="IPR023035">
    <property type="entry name" value="Ribosomal_uS9_bac/plastid"/>
</dbReference>
<evidence type="ECO:0000256" key="7">
    <source>
        <dbReference type="SAM" id="MobiDB-lite"/>
    </source>
</evidence>
<proteinExistence type="inferred from homology"/>
<dbReference type="EMBL" id="SOJN01000075">
    <property type="protein sequence ID" value="TET45776.1"/>
    <property type="molecule type" value="Genomic_DNA"/>
</dbReference>
<dbReference type="FunFam" id="3.30.230.10:FF:000001">
    <property type="entry name" value="30S ribosomal protein S9"/>
    <property type="match status" value="1"/>
</dbReference>
<evidence type="ECO:0000256" key="5">
    <source>
        <dbReference type="HAMAP-Rule" id="MF_00532"/>
    </source>
</evidence>
<comment type="caution">
    <text evidence="8">The sequence shown here is derived from an EMBL/GenBank/DDBJ whole genome shotgun (WGS) entry which is preliminary data.</text>
</comment>
<gene>
    <name evidence="5 8" type="primary">rpsI</name>
    <name evidence="8" type="ORF">E3J62_06285</name>
</gene>
<dbReference type="InterPro" id="IPR020568">
    <property type="entry name" value="Ribosomal_Su5_D2-typ_SF"/>
</dbReference>
<feature type="compositionally biased region" description="Basic residues" evidence="7">
    <location>
        <begin position="118"/>
        <end position="130"/>
    </location>
</feature>
<dbReference type="Pfam" id="PF00380">
    <property type="entry name" value="Ribosomal_S9"/>
    <property type="match status" value="1"/>
</dbReference>
<dbReference type="GO" id="GO:0003723">
    <property type="term" value="F:RNA binding"/>
    <property type="evidence" value="ECO:0007669"/>
    <property type="project" value="TreeGrafter"/>
</dbReference>
<dbReference type="GO" id="GO:0006412">
    <property type="term" value="P:translation"/>
    <property type="evidence" value="ECO:0007669"/>
    <property type="project" value="UniProtKB-UniRule"/>
</dbReference>
<evidence type="ECO:0000313" key="9">
    <source>
        <dbReference type="Proteomes" id="UP000315525"/>
    </source>
</evidence>
<keyword evidence="2 5" id="KW-0689">Ribosomal protein</keyword>
<dbReference type="GO" id="GO:0022627">
    <property type="term" value="C:cytosolic small ribosomal subunit"/>
    <property type="evidence" value="ECO:0007669"/>
    <property type="project" value="TreeGrafter"/>
</dbReference>
<dbReference type="PANTHER" id="PTHR21569">
    <property type="entry name" value="RIBOSOMAL PROTEIN S9"/>
    <property type="match status" value="1"/>
</dbReference>
<reference evidence="8 9" key="1">
    <citation type="submission" date="2019-03" db="EMBL/GenBank/DDBJ databases">
        <title>Metabolic potential of uncultured bacteria and archaea associated with petroleum seepage in deep-sea sediments.</title>
        <authorList>
            <person name="Dong X."/>
            <person name="Hubert C."/>
        </authorList>
    </citation>
    <scope>NUCLEOTIDE SEQUENCE [LARGE SCALE GENOMIC DNA]</scope>
    <source>
        <strain evidence="8">E44_bin18</strain>
    </source>
</reference>
<evidence type="ECO:0000256" key="2">
    <source>
        <dbReference type="ARBA" id="ARBA00022980"/>
    </source>
</evidence>
<sequence>MAELYYDSLGRRKESVARVRLVLGKGKNTVNGRSLKDYFGRDSLVALVERPLRLTENLDKFDVKADATGGGVSGQAGAVQLGIAKALIAFDETLRSNLKAAGLVTRDPRRKEREKYGLAKRRKRYQFSKR</sequence>
<dbReference type="GO" id="GO:0003735">
    <property type="term" value="F:structural constituent of ribosome"/>
    <property type="evidence" value="ECO:0007669"/>
    <property type="project" value="InterPro"/>
</dbReference>
<comment type="similarity">
    <text evidence="1 5 6">Belongs to the universal ribosomal protein uS9 family.</text>
</comment>
<dbReference type="PROSITE" id="PS00360">
    <property type="entry name" value="RIBOSOMAL_S9"/>
    <property type="match status" value="1"/>
</dbReference>
<evidence type="ECO:0000256" key="6">
    <source>
        <dbReference type="RuleBase" id="RU003815"/>
    </source>
</evidence>
<dbReference type="InterPro" id="IPR000754">
    <property type="entry name" value="Ribosomal_uS9"/>
</dbReference>
<dbReference type="NCBIfam" id="NF001099">
    <property type="entry name" value="PRK00132.1"/>
    <property type="match status" value="1"/>
</dbReference>
<dbReference type="HAMAP" id="MF_00532_B">
    <property type="entry name" value="Ribosomal_uS9_B"/>
    <property type="match status" value="1"/>
</dbReference>
<dbReference type="Gene3D" id="3.30.230.10">
    <property type="match status" value="1"/>
</dbReference>
<organism evidence="8 9">
    <name type="scientific">candidate division TA06 bacterium</name>
    <dbReference type="NCBI Taxonomy" id="2250710"/>
    <lineage>
        <taxon>Bacteria</taxon>
        <taxon>Bacteria division TA06</taxon>
    </lineage>
</organism>
<keyword evidence="3 5" id="KW-0687">Ribonucleoprotein</keyword>
<evidence type="ECO:0000256" key="1">
    <source>
        <dbReference type="ARBA" id="ARBA00005251"/>
    </source>
</evidence>
<feature type="region of interest" description="Disordered" evidence="7">
    <location>
        <begin position="111"/>
        <end position="130"/>
    </location>
</feature>
<protein>
    <recommendedName>
        <fullName evidence="4 5">Small ribosomal subunit protein uS9</fullName>
    </recommendedName>
</protein>
<evidence type="ECO:0000256" key="3">
    <source>
        <dbReference type="ARBA" id="ARBA00023274"/>
    </source>
</evidence>